<protein>
    <submittedName>
        <fullName evidence="2">ATP synthase F0 subunit 8</fullName>
    </submittedName>
</protein>
<evidence type="ECO:0000256" key="1">
    <source>
        <dbReference type="SAM" id="Phobius"/>
    </source>
</evidence>
<sequence length="50" mass="6188">MPQMSPLSWLTLMFYFIILLIMSSILNYYLFSYKIKNMNNMKTNKTNWLW</sequence>
<name>A0A140EG42_9CUCU</name>
<evidence type="ECO:0000313" key="2">
    <source>
        <dbReference type="EMBL" id="AML25663.1"/>
    </source>
</evidence>
<keyword evidence="1" id="KW-0472">Membrane</keyword>
<geneLocation type="mitochondrion" evidence="2"/>
<keyword evidence="1" id="KW-1133">Transmembrane helix</keyword>
<gene>
    <name evidence="2" type="primary">ATP8</name>
</gene>
<feature type="transmembrane region" description="Helical" evidence="1">
    <location>
        <begin position="12"/>
        <end position="31"/>
    </location>
</feature>
<keyword evidence="2" id="KW-0496">Mitochondrion</keyword>
<dbReference type="AlphaFoldDB" id="A0A140EG42"/>
<keyword evidence="1" id="KW-0812">Transmembrane</keyword>
<organism evidence="2">
    <name type="scientific">Scolytinae sp. BMNH 1274712</name>
    <dbReference type="NCBI Taxonomy" id="1796543"/>
    <lineage>
        <taxon>Eukaryota</taxon>
        <taxon>Metazoa</taxon>
        <taxon>Ecdysozoa</taxon>
        <taxon>Arthropoda</taxon>
        <taxon>Hexapoda</taxon>
        <taxon>Insecta</taxon>
        <taxon>Pterygota</taxon>
        <taxon>Neoptera</taxon>
        <taxon>Endopterygota</taxon>
        <taxon>Coleoptera</taxon>
        <taxon>Polyphaga</taxon>
        <taxon>Cucujiformia</taxon>
        <taxon>Curculionidae</taxon>
        <taxon>Scolytinae</taxon>
    </lineage>
</organism>
<accession>A0A140EG42</accession>
<reference evidence="2" key="1">
    <citation type="submission" date="2015-09" db="EMBL/GenBank/DDBJ databases">
        <title>Capturing the unknown biodiversity of arthropods in tropical forests using metagenomics.</title>
        <authorList>
            <person name="Andujar C."/>
            <person name="Creedy T.J."/>
            <person name="Garner B."/>
            <person name="Canty R."/>
            <person name="Warner H.B."/>
            <person name="Lipecki J."/>
            <person name="Crampton-Platt A."/>
            <person name="Gabrielli M."/>
            <person name="Croydon-Veleslavov I.A."/>
            <person name="Lim J.L."/>
            <person name="Linard B."/>
            <person name="Vogler A."/>
        </authorList>
    </citation>
    <scope>NUCLEOTIDE SEQUENCE</scope>
</reference>
<dbReference type="EMBL" id="KT696252">
    <property type="protein sequence ID" value="AML25663.1"/>
    <property type="molecule type" value="Genomic_DNA"/>
</dbReference>
<proteinExistence type="predicted"/>